<dbReference type="PROSITE" id="PS51257">
    <property type="entry name" value="PROKAR_LIPOPROTEIN"/>
    <property type="match status" value="1"/>
</dbReference>
<evidence type="ECO:0000256" key="1">
    <source>
        <dbReference type="ARBA" id="ARBA00022729"/>
    </source>
</evidence>
<protein>
    <recommendedName>
        <fullName evidence="2">Dienelactone hydrolase domain-containing protein</fullName>
    </recommendedName>
</protein>
<feature type="domain" description="Dienelactone hydrolase" evidence="2">
    <location>
        <begin position="166"/>
        <end position="265"/>
    </location>
</feature>
<dbReference type="Gene3D" id="3.40.50.1820">
    <property type="entry name" value="alpha/beta hydrolase"/>
    <property type="match status" value="1"/>
</dbReference>
<reference evidence="3 4" key="1">
    <citation type="submission" date="2018-05" db="EMBL/GenBank/DDBJ databases">
        <title>Complete genome sequence of Flagellimonas aquimarina ECD12 isolated from seaweed Ecklonia cava.</title>
        <authorList>
            <person name="Choi S."/>
            <person name="Seong C."/>
        </authorList>
    </citation>
    <scope>NUCLEOTIDE SEQUENCE [LARGE SCALE GENOMIC DNA]</scope>
    <source>
        <strain evidence="3 4">ECD12</strain>
    </source>
</reference>
<dbReference type="GO" id="GO:0016787">
    <property type="term" value="F:hydrolase activity"/>
    <property type="evidence" value="ECO:0007669"/>
    <property type="project" value="InterPro"/>
</dbReference>
<dbReference type="Proteomes" id="UP000245762">
    <property type="component" value="Unassembled WGS sequence"/>
</dbReference>
<accession>A0A316KWP8</accession>
<proteinExistence type="predicted"/>
<dbReference type="EMBL" id="QGEG01000002">
    <property type="protein sequence ID" value="PWL38066.1"/>
    <property type="molecule type" value="Genomic_DNA"/>
</dbReference>
<keyword evidence="1" id="KW-0732">Signal</keyword>
<evidence type="ECO:0000313" key="4">
    <source>
        <dbReference type="Proteomes" id="UP000245762"/>
    </source>
</evidence>
<dbReference type="AlphaFoldDB" id="A0A316KWP8"/>
<gene>
    <name evidence="3" type="ORF">DKG77_07165</name>
</gene>
<dbReference type="RefSeq" id="WP_109661697.1">
    <property type="nucleotide sequence ID" value="NZ_QGEG01000002.1"/>
</dbReference>
<dbReference type="Pfam" id="PF01738">
    <property type="entry name" value="DLH"/>
    <property type="match status" value="1"/>
</dbReference>
<evidence type="ECO:0000259" key="2">
    <source>
        <dbReference type="Pfam" id="PF01738"/>
    </source>
</evidence>
<dbReference type="PANTHER" id="PTHR43037:SF1">
    <property type="entry name" value="BLL1128 PROTEIN"/>
    <property type="match status" value="1"/>
</dbReference>
<dbReference type="OrthoDB" id="9764953at2"/>
<dbReference type="InterPro" id="IPR002925">
    <property type="entry name" value="Dienelactn_hydro"/>
</dbReference>
<dbReference type="PANTHER" id="PTHR43037">
    <property type="entry name" value="UNNAMED PRODUCT-RELATED"/>
    <property type="match status" value="1"/>
</dbReference>
<organism evidence="3 4">
    <name type="scientific">Flagellimonas aquimarina</name>
    <dbReference type="NCBI Taxonomy" id="2201895"/>
    <lineage>
        <taxon>Bacteria</taxon>
        <taxon>Pseudomonadati</taxon>
        <taxon>Bacteroidota</taxon>
        <taxon>Flavobacteriia</taxon>
        <taxon>Flavobacteriales</taxon>
        <taxon>Flavobacteriaceae</taxon>
        <taxon>Flagellimonas</taxon>
    </lineage>
</organism>
<dbReference type="SUPFAM" id="SSF53474">
    <property type="entry name" value="alpha/beta-Hydrolases"/>
    <property type="match status" value="1"/>
</dbReference>
<evidence type="ECO:0000313" key="3">
    <source>
        <dbReference type="EMBL" id="PWL38066.1"/>
    </source>
</evidence>
<keyword evidence="4" id="KW-1185">Reference proteome</keyword>
<dbReference type="InterPro" id="IPR050955">
    <property type="entry name" value="Plant_Biomass_Hydrol_Est"/>
</dbReference>
<name>A0A316KWP8_9FLAO</name>
<dbReference type="InterPro" id="IPR029058">
    <property type="entry name" value="AB_hydrolase_fold"/>
</dbReference>
<sequence>MKNKRFIILFMVALISCSKDDQKPTAPASDPNDDEIVVETQSILFDPEFTDLMDLPKDTGGQHTANPISSLLSPLGHYIYTPSGYDNNDHSYPLLVFLHGGGQRGNSFENANDLEKVLAHGPPFMINSSQWDPKFPCIVASPQIGSGNWSPSLVDGFIRHLLGNYRINKTRIYLTGLSLGGRGTWSYIGQKGNEGFVSAIVPICGSGDPSQIDKLSTVPIWAFHGAEDNIISAFNQNGSVPMVEEINQNNPVFTAKVTIYPNVGHDSWTQTYSGSGMGAESTDYSVFNMSIYNWMFQYRKEK</sequence>
<comment type="caution">
    <text evidence="3">The sequence shown here is derived from an EMBL/GenBank/DDBJ whole genome shotgun (WGS) entry which is preliminary data.</text>
</comment>